<protein>
    <submittedName>
        <fullName evidence="1">Uncharacterized protein</fullName>
    </submittedName>
</protein>
<accession>A0ACC0WL87</accession>
<evidence type="ECO:0000313" key="2">
    <source>
        <dbReference type="Proteomes" id="UP001163321"/>
    </source>
</evidence>
<reference evidence="1 2" key="1">
    <citation type="journal article" date="2022" name="bioRxiv">
        <title>The genome of the oomycete Peronosclerospora sorghi, a cosmopolitan pathogen of maize and sorghum, is inflated with dispersed pseudogenes.</title>
        <authorList>
            <person name="Fletcher K."/>
            <person name="Martin F."/>
            <person name="Isakeit T."/>
            <person name="Cavanaugh K."/>
            <person name="Magill C."/>
            <person name="Michelmore R."/>
        </authorList>
    </citation>
    <scope>NUCLEOTIDE SEQUENCE [LARGE SCALE GENOMIC DNA]</scope>
    <source>
        <strain evidence="1">P6</strain>
    </source>
</reference>
<evidence type="ECO:0000313" key="1">
    <source>
        <dbReference type="EMBL" id="KAI9919440.1"/>
    </source>
</evidence>
<gene>
    <name evidence="1" type="ORF">PsorP6_017660</name>
</gene>
<dbReference type="Proteomes" id="UP001163321">
    <property type="component" value="Chromosome 11"/>
</dbReference>
<dbReference type="EMBL" id="CM047590">
    <property type="protein sequence ID" value="KAI9919440.1"/>
    <property type="molecule type" value="Genomic_DNA"/>
</dbReference>
<comment type="caution">
    <text evidence="1">The sequence shown here is derived from an EMBL/GenBank/DDBJ whole genome shotgun (WGS) entry which is preliminary data.</text>
</comment>
<proteinExistence type="predicted"/>
<organism evidence="1 2">
    <name type="scientific">Peronosclerospora sorghi</name>
    <dbReference type="NCBI Taxonomy" id="230839"/>
    <lineage>
        <taxon>Eukaryota</taxon>
        <taxon>Sar</taxon>
        <taxon>Stramenopiles</taxon>
        <taxon>Oomycota</taxon>
        <taxon>Peronosporomycetes</taxon>
        <taxon>Peronosporales</taxon>
        <taxon>Peronosporaceae</taxon>
        <taxon>Peronosclerospora</taxon>
    </lineage>
</organism>
<keyword evidence="2" id="KW-1185">Reference proteome</keyword>
<sequence length="655" mass="72668">MKHSKVPAYGADVLRFWVATTDSTSDVSIGPSVVGKASDALRKVRNTCLTRLKDIRLHWISQLQGDIPLEDVPGSVFLEEGWMPSAKEWENHDLARDWTAIRQLRLEVNRVVEKMRQAGRVGSHLECSVSVSASESDPRMQTLLFPHNRSSSELPDVFRCSSAEIVDLEHDIENAEQFKADCQRSMGTNEAPINITLVLTSAKGHKCPRCWKYAPEVPKMRVPSARRFVTAVCVLLLAGRGSRTLCFYIMSLVKRLRALTLTRASSPSSWKLFSVFLNDLKDHRVDKVLLAREYCTVYTKDHGDLYKVLVPPRTTMSYLVDLLRQYQVEFGSIPVSALRRFVPIAFSLVPFLYLGLTYKLLRRMFTNETGTVGKDGTKDSCTTHATARISFQDVAGIDDARKELEEVVDFLQHPTKYHAIGAKIPKGVLLCGPSGTGKTLLARAVASEAGVAFLFCSASDFVEMLVGRGAARVRDLFTQASEYPQCVVFIDEIDALAKARGGLNSNDEREQTLNQLLTEMDGFEGKNNGVLVLAATNRPEVLDPALCRPGRFDRHVVVGLPDTTGREQILHVHCRHVRLDPDVDLARIAEQCGHVGQRSGAQLACLVNEAALLAVRQGATRIKHAHFELAMTRAAASRTQRMAGSSLEFPLENEA</sequence>
<name>A0ACC0WL87_9STRA</name>